<dbReference type="SUPFAM" id="SSF52218">
    <property type="entry name" value="Flavoproteins"/>
    <property type="match status" value="1"/>
</dbReference>
<dbReference type="PANTHER" id="PTHR30543:SF21">
    <property type="entry name" value="NAD(P)H-DEPENDENT FMN REDUCTASE LOT6"/>
    <property type="match status" value="1"/>
</dbReference>
<evidence type="ECO:0000259" key="3">
    <source>
        <dbReference type="Pfam" id="PF03358"/>
    </source>
</evidence>
<dbReference type="Gene3D" id="3.40.50.360">
    <property type="match status" value="1"/>
</dbReference>
<dbReference type="InterPro" id="IPR029039">
    <property type="entry name" value="Flavoprotein-like_sf"/>
</dbReference>
<comment type="caution">
    <text evidence="4">The sequence shown here is derived from an EMBL/GenBank/DDBJ whole genome shotgun (WGS) entry which is preliminary data.</text>
</comment>
<evidence type="ECO:0000256" key="2">
    <source>
        <dbReference type="ARBA" id="ARBA00022643"/>
    </source>
</evidence>
<gene>
    <name evidence="4" type="ORF">DKW60_23370</name>
</gene>
<dbReference type="AlphaFoldDB" id="A0A317C0X5"/>
<dbReference type="PANTHER" id="PTHR30543">
    <property type="entry name" value="CHROMATE REDUCTASE"/>
    <property type="match status" value="1"/>
</dbReference>
<evidence type="ECO:0000313" key="4">
    <source>
        <dbReference type="EMBL" id="PWQ92019.1"/>
    </source>
</evidence>
<dbReference type="InterPro" id="IPR050712">
    <property type="entry name" value="NAD(P)H-dep_reductase"/>
</dbReference>
<evidence type="ECO:0000256" key="1">
    <source>
        <dbReference type="ARBA" id="ARBA00001917"/>
    </source>
</evidence>
<keyword evidence="5" id="KW-1185">Reference proteome</keyword>
<evidence type="ECO:0000313" key="5">
    <source>
        <dbReference type="Proteomes" id="UP000245539"/>
    </source>
</evidence>
<dbReference type="Pfam" id="PF03358">
    <property type="entry name" value="FMN_red"/>
    <property type="match status" value="1"/>
</dbReference>
<dbReference type="GO" id="GO:0010181">
    <property type="term" value="F:FMN binding"/>
    <property type="evidence" value="ECO:0007669"/>
    <property type="project" value="TreeGrafter"/>
</dbReference>
<dbReference type="EMBL" id="QGKM01000137">
    <property type="protein sequence ID" value="PWQ92019.1"/>
    <property type="molecule type" value="Genomic_DNA"/>
</dbReference>
<reference evidence="4 5" key="1">
    <citation type="submission" date="2018-05" db="EMBL/GenBank/DDBJ databases">
        <title>Leucothrix arctica sp. nov., isolated from Arctic seawater.</title>
        <authorList>
            <person name="Choi A."/>
            <person name="Baek K."/>
        </authorList>
    </citation>
    <scope>NUCLEOTIDE SEQUENCE [LARGE SCALE GENOMIC DNA]</scope>
    <source>
        <strain evidence="4 5">JCM 18388</strain>
    </source>
</reference>
<comment type="cofactor">
    <cofactor evidence="1">
        <name>FMN</name>
        <dbReference type="ChEBI" id="CHEBI:58210"/>
    </cofactor>
</comment>
<feature type="domain" description="NADPH-dependent FMN reductase-like" evidence="3">
    <location>
        <begin position="1"/>
        <end position="145"/>
    </location>
</feature>
<organism evidence="4 5">
    <name type="scientific">Leucothrix pacifica</name>
    <dbReference type="NCBI Taxonomy" id="1247513"/>
    <lineage>
        <taxon>Bacteria</taxon>
        <taxon>Pseudomonadati</taxon>
        <taxon>Pseudomonadota</taxon>
        <taxon>Gammaproteobacteria</taxon>
        <taxon>Thiotrichales</taxon>
        <taxon>Thiotrichaceae</taxon>
        <taxon>Leucothrix</taxon>
    </lineage>
</organism>
<dbReference type="GO" id="GO:0005829">
    <property type="term" value="C:cytosol"/>
    <property type="evidence" value="ECO:0007669"/>
    <property type="project" value="TreeGrafter"/>
</dbReference>
<dbReference type="OrthoDB" id="9812295at2"/>
<dbReference type="RefSeq" id="WP_109840042.1">
    <property type="nucleotide sequence ID" value="NZ_QGKM01000137.1"/>
</dbReference>
<sequence length="179" mass="19818">MKILAFAASNSKTSINKQLVQAAIAEFKNGIQADVEAEVIDLNDFEMPLYRPDRETDNGIPDEAKRFYQKIGEADALLISFPEHNGTYSAAYKNLFDWTSRIDMKVYQDKPALLLASSPGKGGAVNVLKTATDSAPYFGMDVRGSLSVPSFYDNFDIENGVITNTEIRDVLIQLLSQLK</sequence>
<accession>A0A317C0X5</accession>
<proteinExistence type="predicted"/>
<name>A0A317C0X5_9GAMM</name>
<dbReference type="InterPro" id="IPR005025">
    <property type="entry name" value="FMN_Rdtase-like_dom"/>
</dbReference>
<dbReference type="GO" id="GO:0016491">
    <property type="term" value="F:oxidoreductase activity"/>
    <property type="evidence" value="ECO:0007669"/>
    <property type="project" value="InterPro"/>
</dbReference>
<keyword evidence="2" id="KW-0288">FMN</keyword>
<dbReference type="Proteomes" id="UP000245539">
    <property type="component" value="Unassembled WGS sequence"/>
</dbReference>
<keyword evidence="2" id="KW-0285">Flavoprotein</keyword>
<protein>
    <submittedName>
        <fullName evidence="4">NADPH-dependent FMN reductase</fullName>
    </submittedName>
</protein>